<evidence type="ECO:0000313" key="2">
    <source>
        <dbReference type="EMBL" id="MEN3068291.1"/>
    </source>
</evidence>
<proteinExistence type="predicted"/>
<dbReference type="Gene3D" id="1.10.3210.10">
    <property type="entry name" value="Hypothetical protein af1432"/>
    <property type="match status" value="1"/>
</dbReference>
<dbReference type="PROSITE" id="PS51833">
    <property type="entry name" value="HDOD"/>
    <property type="match status" value="1"/>
</dbReference>
<name>A0ABU9YXI3_9RHOO</name>
<sequence>MSAGVLITREPVINKQGAITANRLIFHAPDVATAAAALNELSADWPQGRLVFVSLGKLVPTAELLNWQAPENTLVEIPGPALQYPQTQALIAQLNASGMPLALSWYQPGAQWPADVDCRFVMADANKLPSPGPVPGLSLAWGLPDLPAFSQAVQRGYDGAAGWFFLHGVPVAKELAPSYAGIIRVLNLVREEAEVAKVEAALKQDVTLSYQLLKYINSAAFGLMVEVQSFRHAVTILGMDKLNKWLSVLLVSASRSATAPAVMQAAITRGHFMEKLGAQFFAKGELDNLFITGAFSLLHILLGTRLDAVLAQMNLPPAIGDALLRNEGSYAPLLKLAVASESFRPDALRTQTEALGLSSSEVNRVLLESVAFADRLSFS</sequence>
<gene>
    <name evidence="2" type="ORF">ABDB84_07350</name>
</gene>
<dbReference type="SUPFAM" id="SSF109604">
    <property type="entry name" value="HD-domain/PDEase-like"/>
    <property type="match status" value="1"/>
</dbReference>
<feature type="domain" description="HDOD" evidence="1">
    <location>
        <begin position="175"/>
        <end position="361"/>
    </location>
</feature>
<dbReference type="InterPro" id="IPR052340">
    <property type="entry name" value="RNase_Y/CdgJ"/>
</dbReference>
<organism evidence="2 3">
    <name type="scientific">Uliginosibacterium sediminicola</name>
    <dbReference type="NCBI Taxonomy" id="2024550"/>
    <lineage>
        <taxon>Bacteria</taxon>
        <taxon>Pseudomonadati</taxon>
        <taxon>Pseudomonadota</taxon>
        <taxon>Betaproteobacteria</taxon>
        <taxon>Rhodocyclales</taxon>
        <taxon>Zoogloeaceae</taxon>
        <taxon>Uliginosibacterium</taxon>
    </lineage>
</organism>
<dbReference type="Proteomes" id="UP001410394">
    <property type="component" value="Unassembled WGS sequence"/>
</dbReference>
<evidence type="ECO:0000313" key="3">
    <source>
        <dbReference type="Proteomes" id="UP001410394"/>
    </source>
</evidence>
<accession>A0ABU9YXI3</accession>
<evidence type="ECO:0000259" key="1">
    <source>
        <dbReference type="PROSITE" id="PS51833"/>
    </source>
</evidence>
<dbReference type="RefSeq" id="WP_345919061.1">
    <property type="nucleotide sequence ID" value="NZ_JBDIVE010000003.1"/>
</dbReference>
<dbReference type="EMBL" id="JBDIVE010000003">
    <property type="protein sequence ID" value="MEN3068291.1"/>
    <property type="molecule type" value="Genomic_DNA"/>
</dbReference>
<comment type="caution">
    <text evidence="2">The sequence shown here is derived from an EMBL/GenBank/DDBJ whole genome shotgun (WGS) entry which is preliminary data.</text>
</comment>
<keyword evidence="3" id="KW-1185">Reference proteome</keyword>
<dbReference type="InterPro" id="IPR013976">
    <property type="entry name" value="HDOD"/>
</dbReference>
<dbReference type="PANTHER" id="PTHR33525:SF4">
    <property type="entry name" value="CYCLIC DI-GMP PHOSPHODIESTERASE CDGJ"/>
    <property type="match status" value="1"/>
</dbReference>
<dbReference type="Pfam" id="PF08668">
    <property type="entry name" value="HDOD"/>
    <property type="match status" value="1"/>
</dbReference>
<dbReference type="PANTHER" id="PTHR33525">
    <property type="match status" value="1"/>
</dbReference>
<protein>
    <submittedName>
        <fullName evidence="2">HDOD domain-containing protein</fullName>
    </submittedName>
</protein>
<reference evidence="2 3" key="1">
    <citation type="journal article" date="2018" name="Int. J. Syst. Evol. Microbiol.">
        <title>Uliginosibacterium sediminicola sp. nov., isolated from freshwater sediment.</title>
        <authorList>
            <person name="Hwang W.M."/>
            <person name="Kim S.M."/>
            <person name="Kang K."/>
            <person name="Ahn T.Y."/>
        </authorList>
    </citation>
    <scope>NUCLEOTIDE SEQUENCE [LARGE SCALE GENOMIC DNA]</scope>
    <source>
        <strain evidence="2 3">M1-21</strain>
    </source>
</reference>